<reference evidence="2 4" key="1">
    <citation type="submission" date="2015-01" db="EMBL/GenBank/DDBJ databases">
        <title>Genome Sequencing of Rickettsiales.</title>
        <authorList>
            <person name="Daugherty S.C."/>
            <person name="Su Q."/>
            <person name="Abolude K."/>
            <person name="Beier-Sexton M."/>
            <person name="Carlyon J.A."/>
            <person name="Carter R."/>
            <person name="Day N.P."/>
            <person name="Dumler S.J."/>
            <person name="Dyachenko V."/>
            <person name="Godinez A."/>
            <person name="Kurtti T.J."/>
            <person name="Lichay M."/>
            <person name="Mullins K.E."/>
            <person name="Ott S."/>
            <person name="Pappas-Brown V."/>
            <person name="Paris D.H."/>
            <person name="Patel P."/>
            <person name="Richards A.L."/>
            <person name="Sadzewicz L."/>
            <person name="Sears K."/>
            <person name="Seidman D."/>
            <person name="Sengamalay N."/>
            <person name="Stenos J."/>
            <person name="Tallon L.J."/>
            <person name="Vincent G."/>
            <person name="Fraser C.M."/>
            <person name="Munderloh U."/>
            <person name="Dunning-Hotopp J.C."/>
        </authorList>
    </citation>
    <scope>NUCLEOTIDE SEQUENCE [LARGE SCALE GENOMIC DNA]</scope>
    <source>
        <strain evidence="2 4">TA716</strain>
    </source>
</reference>
<organism evidence="2 4">
    <name type="scientific">Orientia tsutsugamushi str. TA716</name>
    <dbReference type="NCBI Taxonomy" id="1359175"/>
    <lineage>
        <taxon>Bacteria</taxon>
        <taxon>Pseudomonadati</taxon>
        <taxon>Pseudomonadota</taxon>
        <taxon>Alphaproteobacteria</taxon>
        <taxon>Rickettsiales</taxon>
        <taxon>Rickettsiaceae</taxon>
        <taxon>Rickettsieae</taxon>
        <taxon>Orientia</taxon>
    </lineage>
</organism>
<feature type="transmembrane region" description="Helical" evidence="1">
    <location>
        <begin position="30"/>
        <end position="52"/>
    </location>
</feature>
<dbReference type="EMBL" id="LAOA01000150">
    <property type="protein sequence ID" value="KJV71245.1"/>
    <property type="molecule type" value="Genomic_DNA"/>
</dbReference>
<dbReference type="Pfam" id="PF11130">
    <property type="entry name" value="TraC_F_IV"/>
    <property type="match status" value="1"/>
</dbReference>
<evidence type="ECO:0000313" key="4">
    <source>
        <dbReference type="Proteomes" id="UP000033671"/>
    </source>
</evidence>
<comment type="caution">
    <text evidence="2">The sequence shown here is derived from an EMBL/GenBank/DDBJ whole genome shotgun (WGS) entry which is preliminary data.</text>
</comment>
<evidence type="ECO:0000313" key="3">
    <source>
        <dbReference type="EMBL" id="KJV72195.1"/>
    </source>
</evidence>
<protein>
    <submittedName>
        <fullName evidence="2">F pilus assembly Type-IV secretion system for plasmid transfer family protein</fullName>
    </submittedName>
</protein>
<dbReference type="AlphaFoldDB" id="A0A0F3NT46"/>
<dbReference type="Proteomes" id="UP000033671">
    <property type="component" value="Unassembled WGS sequence"/>
</dbReference>
<gene>
    <name evidence="3" type="ORF">OTSTA716_2009</name>
    <name evidence="2" type="ORF">OTSTA716_2322</name>
</gene>
<dbReference type="PATRIC" id="fig|1359175.3.peg.266"/>
<sequence length="59" mass="6917">MNASIHKDFDRERFSKHFVYESYDDETQLFFNRGSIGFVLLAWPLVGASVSLKMKLLNF</sequence>
<dbReference type="EMBL" id="LAOA01000117">
    <property type="protein sequence ID" value="KJV72195.1"/>
    <property type="molecule type" value="Genomic_DNA"/>
</dbReference>
<name>A0A0F3NT46_ORITS</name>
<proteinExistence type="predicted"/>
<keyword evidence="1" id="KW-0812">Transmembrane</keyword>
<evidence type="ECO:0000256" key="1">
    <source>
        <dbReference type="SAM" id="Phobius"/>
    </source>
</evidence>
<keyword evidence="1" id="KW-1133">Transmembrane helix</keyword>
<accession>A0A0F3NT46</accession>
<evidence type="ECO:0000313" key="2">
    <source>
        <dbReference type="EMBL" id="KJV71245.1"/>
    </source>
</evidence>
<keyword evidence="1" id="KW-0472">Membrane</keyword>
<dbReference type="InterPro" id="IPR025955">
    <property type="entry name" value="TraC/Conjuga_ATPase"/>
</dbReference>